<name>A0A4R9FR02_9LEPT</name>
<reference evidence="1" key="1">
    <citation type="journal article" date="2019" name="PLoS Negl. Trop. Dis.">
        <title>Revisiting the worldwide diversity of Leptospira species in the environment.</title>
        <authorList>
            <person name="Vincent A.T."/>
            <person name="Schiettekatte O."/>
            <person name="Bourhy P."/>
            <person name="Veyrier F.J."/>
            <person name="Picardeau M."/>
        </authorList>
    </citation>
    <scope>NUCLEOTIDE SEQUENCE [LARGE SCALE GENOMIC DNA]</scope>
    <source>
        <strain evidence="1">SSS9</strain>
    </source>
</reference>
<dbReference type="InterPro" id="IPR011468">
    <property type="entry name" value="DUF1574"/>
</dbReference>
<proteinExistence type="predicted"/>
<comment type="caution">
    <text evidence="1">The sequence shown here is derived from an EMBL/GenBank/DDBJ whole genome shotgun (WGS) entry which is preliminary data.</text>
</comment>
<evidence type="ECO:0000313" key="2">
    <source>
        <dbReference type="Proteomes" id="UP000297453"/>
    </source>
</evidence>
<sequence>MNPKIQGQSRRGQKFFIFIIPALALFSYILADKILVLDSVRTTLASYRPYDAAFSSLIQNEDLTELEYIKSKKIFLAAGTSRTMNFSGYPNLGYTLKDPFLTPEGRETLKDWEGISIGMQGASMSLIYVRLLQAIEKGWKPDLVLVEVTRDSFSDRRKFKEFLKQNVIPLEYGFSHWRELGWENVWDITYPRIFLAYKYRFSPKNLVTYIKGDDLGWGALVMEEMERGSMGGTKHSFSKKHREEIENHKFEDHNNPDASLGEIYSNQFVKRRELAEEEQAGQPFRVDQSEYEALVKIIRLLQDKKIPALYWSAKLHTILQGFANDEASQREVQTKIIDTILRSGETYLDANQFPMKCNYYQDANHLSERCYTELASFLLRGK</sequence>
<dbReference type="OrthoDB" id="317932at2"/>
<dbReference type="AlphaFoldDB" id="A0A4R9FR02"/>
<dbReference type="Proteomes" id="UP000297453">
    <property type="component" value="Unassembled WGS sequence"/>
</dbReference>
<dbReference type="Pfam" id="PF07611">
    <property type="entry name" value="DUF1574"/>
    <property type="match status" value="1"/>
</dbReference>
<organism evidence="1 2">
    <name type="scientific">Leptospira semungkisensis</name>
    <dbReference type="NCBI Taxonomy" id="2484985"/>
    <lineage>
        <taxon>Bacteria</taxon>
        <taxon>Pseudomonadati</taxon>
        <taxon>Spirochaetota</taxon>
        <taxon>Spirochaetia</taxon>
        <taxon>Leptospirales</taxon>
        <taxon>Leptospiraceae</taxon>
        <taxon>Leptospira</taxon>
    </lineage>
</organism>
<keyword evidence="2" id="KW-1185">Reference proteome</keyword>
<evidence type="ECO:0000313" key="1">
    <source>
        <dbReference type="EMBL" id="TGK00795.1"/>
    </source>
</evidence>
<dbReference type="RefSeq" id="WP_135588639.1">
    <property type="nucleotide sequence ID" value="NZ_RQEP01000018.1"/>
</dbReference>
<gene>
    <name evidence="1" type="ORF">EHO59_12740</name>
</gene>
<protein>
    <submittedName>
        <fullName evidence="1">DUF1574 domain-containing protein</fullName>
    </submittedName>
</protein>
<dbReference type="EMBL" id="RQEP01000018">
    <property type="protein sequence ID" value="TGK00795.1"/>
    <property type="molecule type" value="Genomic_DNA"/>
</dbReference>
<accession>A0A4R9FR02</accession>